<evidence type="ECO:0000256" key="2">
    <source>
        <dbReference type="ARBA" id="ARBA00011245"/>
    </source>
</evidence>
<dbReference type="SUPFAM" id="SSF53335">
    <property type="entry name" value="S-adenosyl-L-methionine-dependent methyltransferases"/>
    <property type="match status" value="1"/>
</dbReference>
<comment type="similarity">
    <text evidence="8">Belongs to the class I-like SAM-binding methyltransferase superfamily. RMT2 methyltransferase family.</text>
</comment>
<dbReference type="InterPro" id="IPR026480">
    <property type="entry name" value="RMT2_dom"/>
</dbReference>
<gene>
    <name evidence="11" type="ORF">IF1G_04406</name>
</gene>
<dbReference type="PIRSF" id="PIRSF038148">
    <property type="entry name" value="Arginine_N-mtfrase-2"/>
    <property type="match status" value="1"/>
</dbReference>
<proteinExistence type="inferred from homology"/>
<keyword evidence="12" id="KW-1185">Reference proteome</keyword>
<dbReference type="InterPro" id="IPR051038">
    <property type="entry name" value="RMT2/GAMT_Mtase"/>
</dbReference>
<evidence type="ECO:0000256" key="7">
    <source>
        <dbReference type="ARBA" id="ARBA00023242"/>
    </source>
</evidence>
<protein>
    <recommendedName>
        <fullName evidence="8">Arginine N-methyltransferase 2</fullName>
        <ecNumber evidence="8">2.1.1.-</ecNumber>
    </recommendedName>
</protein>
<keyword evidence="4 8" id="KW-0489">Methyltransferase</keyword>
<dbReference type="PANTHER" id="PTHR32379:SF1">
    <property type="entry name" value="GUANIDINOACETATE N-METHYLTRANSFERASE"/>
    <property type="match status" value="1"/>
</dbReference>
<dbReference type="InterPro" id="IPR036770">
    <property type="entry name" value="Ankyrin_rpt-contain_sf"/>
</dbReference>
<keyword evidence="6" id="KW-0949">S-adenosyl-L-methionine</keyword>
<dbReference type="Proteomes" id="UP000315783">
    <property type="component" value="Unassembled WGS sequence"/>
</dbReference>
<dbReference type="GO" id="GO:0019702">
    <property type="term" value="F:protein arginine N5-methyltransferase activity"/>
    <property type="evidence" value="ECO:0007669"/>
    <property type="project" value="TreeGrafter"/>
</dbReference>
<dbReference type="Gene3D" id="3.40.50.150">
    <property type="entry name" value="Vaccinia Virus protein VP39"/>
    <property type="match status" value="1"/>
</dbReference>
<evidence type="ECO:0000256" key="5">
    <source>
        <dbReference type="ARBA" id="ARBA00022679"/>
    </source>
</evidence>
<dbReference type="Gene3D" id="1.25.40.20">
    <property type="entry name" value="Ankyrin repeat-containing domain"/>
    <property type="match status" value="1"/>
</dbReference>
<dbReference type="GO" id="GO:0005737">
    <property type="term" value="C:cytoplasm"/>
    <property type="evidence" value="ECO:0007669"/>
    <property type="project" value="UniProtKB-SubCell"/>
</dbReference>
<dbReference type="InterPro" id="IPR029063">
    <property type="entry name" value="SAM-dependent_MTases_sf"/>
</dbReference>
<evidence type="ECO:0000256" key="6">
    <source>
        <dbReference type="ARBA" id="ARBA00022691"/>
    </source>
</evidence>
<keyword evidence="3 8" id="KW-0963">Cytoplasm</keyword>
<evidence type="ECO:0000313" key="11">
    <source>
        <dbReference type="EMBL" id="TQV97166.1"/>
    </source>
</evidence>
<comment type="subunit">
    <text evidence="2 8">Monomer.</text>
</comment>
<dbReference type="OrthoDB" id="19014at2759"/>
<dbReference type="PANTHER" id="PTHR32379">
    <property type="entry name" value="GUANIDINOACETATE N-METHYLTRANSFERASE"/>
    <property type="match status" value="1"/>
</dbReference>
<keyword evidence="5 8" id="KW-0808">Transferase</keyword>
<feature type="region of interest" description="Disordered" evidence="9">
    <location>
        <begin position="155"/>
        <end position="218"/>
    </location>
</feature>
<name>A0A545V626_9HYPO</name>
<feature type="compositionally biased region" description="Acidic residues" evidence="9">
    <location>
        <begin position="77"/>
        <end position="90"/>
    </location>
</feature>
<evidence type="ECO:0000313" key="12">
    <source>
        <dbReference type="Proteomes" id="UP000315783"/>
    </source>
</evidence>
<dbReference type="GO" id="GO:0005634">
    <property type="term" value="C:nucleus"/>
    <property type="evidence" value="ECO:0007669"/>
    <property type="project" value="UniProtKB-SubCell"/>
</dbReference>
<comment type="function">
    <text evidence="1 8">S-adenosyl-L-methionine-dependent protein-arginine N-methyltransferase that methylates the delta-nitrogen atom of arginine residues to form N5-methylarginine (type IV) in target proteins. Monomethylates ribosomal protein L12.</text>
</comment>
<organism evidence="11 12">
    <name type="scientific">Cordyceps javanica</name>
    <dbReference type="NCBI Taxonomy" id="43265"/>
    <lineage>
        <taxon>Eukaryota</taxon>
        <taxon>Fungi</taxon>
        <taxon>Dikarya</taxon>
        <taxon>Ascomycota</taxon>
        <taxon>Pezizomycotina</taxon>
        <taxon>Sordariomycetes</taxon>
        <taxon>Hypocreomycetidae</taxon>
        <taxon>Hypocreales</taxon>
        <taxon>Cordycipitaceae</taxon>
        <taxon>Cordyceps</taxon>
    </lineage>
</organism>
<evidence type="ECO:0000256" key="4">
    <source>
        <dbReference type="ARBA" id="ARBA00022603"/>
    </source>
</evidence>
<feature type="domain" description="RMT2" evidence="10">
    <location>
        <begin position="222"/>
        <end position="475"/>
    </location>
</feature>
<keyword evidence="7 8" id="KW-0539">Nucleus</keyword>
<evidence type="ECO:0000256" key="9">
    <source>
        <dbReference type="SAM" id="MobiDB-lite"/>
    </source>
</evidence>
<feature type="region of interest" description="Disordered" evidence="9">
    <location>
        <begin position="39"/>
        <end position="90"/>
    </location>
</feature>
<dbReference type="AlphaFoldDB" id="A0A545V626"/>
<accession>A0A545V626</accession>
<feature type="compositionally biased region" description="Low complexity" evidence="9">
    <location>
        <begin position="173"/>
        <end position="184"/>
    </location>
</feature>
<dbReference type="PROSITE" id="PS51559">
    <property type="entry name" value="SAM_RMT2"/>
    <property type="match status" value="1"/>
</dbReference>
<comment type="subcellular location">
    <subcellularLocation>
        <location evidence="8">Cytoplasm</location>
    </subcellularLocation>
    <subcellularLocation>
        <location evidence="8">Nucleus</location>
    </subcellularLocation>
</comment>
<dbReference type="EC" id="2.1.1.-" evidence="8"/>
<sequence length="475" mass="52209">MPDYDDALEARIPTDSPDNVRQVLLHAWSRDLTTLKTLLDQPGAASRQDPKTGETPLHAVVRGCGPSSEPDPGAGGTDEDGEEEEDEEDGVVAEARACIEELFFSGAIWNDVDDHNETPGCTALRLGRKQLYRMFVDAGVRAELLFGLMDDGYEELSSGGEEAADDDMEEAAAADGEQQPPQEAALKRDADDDAQDEVVPTQDNEQEQEAPARFVAPDAGEKNIVSDDYLRSTVTYDGDKLLDDDLNGVMMAWETDIMRRSVAALLPDDDGDKVSDAPGKRILNIGFGMGIIDGLFAERNPSKHHIIEAHPGVLAHVARGGTRFGADWEARSSAAAGADDDDDGTSFKMFHGRWQDVVPTLLARGELYDAIYFDTFGEDYRELRTFFTDHVPALLDGDGRFGFFNGLGADRRVCYDVYARVVDMHAADAGLDVEWHDVDVDMAALREDGKGAWEGVRRRYWTLDTYKLPICTFMG</sequence>
<evidence type="ECO:0000256" key="3">
    <source>
        <dbReference type="ARBA" id="ARBA00022490"/>
    </source>
</evidence>
<dbReference type="InterPro" id="IPR017408">
    <property type="entry name" value="Arginine_N-MeTrfase_2"/>
</dbReference>
<evidence type="ECO:0000256" key="8">
    <source>
        <dbReference type="PIRNR" id="PIRNR038148"/>
    </source>
</evidence>
<evidence type="ECO:0000256" key="1">
    <source>
        <dbReference type="ARBA" id="ARBA00002207"/>
    </source>
</evidence>
<comment type="caution">
    <text evidence="11">The sequence shown here is derived from an EMBL/GenBank/DDBJ whole genome shotgun (WGS) entry which is preliminary data.</text>
</comment>
<feature type="compositionally biased region" description="Acidic residues" evidence="9">
    <location>
        <begin position="162"/>
        <end position="172"/>
    </location>
</feature>
<dbReference type="SUPFAM" id="SSF48403">
    <property type="entry name" value="Ankyrin repeat"/>
    <property type="match status" value="1"/>
</dbReference>
<dbReference type="STRING" id="43265.A0A545V626"/>
<reference evidence="11 12" key="1">
    <citation type="journal article" date="2019" name="Appl. Microbiol. Biotechnol.">
        <title>Genome sequence of Isaria javanica and comparative genome analysis insights into family S53 peptidase evolution in fungal entomopathogens.</title>
        <authorList>
            <person name="Lin R."/>
            <person name="Zhang X."/>
            <person name="Xin B."/>
            <person name="Zou M."/>
            <person name="Gao Y."/>
            <person name="Qin F."/>
            <person name="Hu Q."/>
            <person name="Xie B."/>
            <person name="Cheng X."/>
        </authorList>
    </citation>
    <scope>NUCLEOTIDE SEQUENCE [LARGE SCALE GENOMIC DNA]</scope>
    <source>
        <strain evidence="11 12">IJ1G</strain>
    </source>
</reference>
<dbReference type="EMBL" id="SPUK01000005">
    <property type="protein sequence ID" value="TQV97166.1"/>
    <property type="molecule type" value="Genomic_DNA"/>
</dbReference>
<evidence type="ECO:0000259" key="10">
    <source>
        <dbReference type="PROSITE" id="PS51559"/>
    </source>
</evidence>
<dbReference type="GO" id="GO:0032259">
    <property type="term" value="P:methylation"/>
    <property type="evidence" value="ECO:0007669"/>
    <property type="project" value="UniProtKB-KW"/>
</dbReference>